<keyword evidence="2" id="KW-1185">Reference proteome</keyword>
<evidence type="ECO:0000313" key="2">
    <source>
        <dbReference type="Proteomes" id="UP001500630"/>
    </source>
</evidence>
<protein>
    <submittedName>
        <fullName evidence="1">Uncharacterized protein</fullName>
    </submittedName>
</protein>
<sequence length="48" mass="5243">MPGSTQAAVAIRALRKAFPGRWRVPEDGLEATLPPAGADIQRMRLITR</sequence>
<reference evidence="2" key="1">
    <citation type="journal article" date="2019" name="Int. J. Syst. Evol. Microbiol.">
        <title>The Global Catalogue of Microorganisms (GCM) 10K type strain sequencing project: providing services to taxonomists for standard genome sequencing and annotation.</title>
        <authorList>
            <consortium name="The Broad Institute Genomics Platform"/>
            <consortium name="The Broad Institute Genome Sequencing Center for Infectious Disease"/>
            <person name="Wu L."/>
            <person name="Ma J."/>
        </authorList>
    </citation>
    <scope>NUCLEOTIDE SEQUENCE [LARGE SCALE GENOMIC DNA]</scope>
    <source>
        <strain evidence="2">JCM 17326</strain>
    </source>
</reference>
<proteinExistence type="predicted"/>
<dbReference type="Proteomes" id="UP001500630">
    <property type="component" value="Unassembled WGS sequence"/>
</dbReference>
<organism evidence="1 2">
    <name type="scientific">Nonomuraea rosea</name>
    <dbReference type="NCBI Taxonomy" id="638574"/>
    <lineage>
        <taxon>Bacteria</taxon>
        <taxon>Bacillati</taxon>
        <taxon>Actinomycetota</taxon>
        <taxon>Actinomycetes</taxon>
        <taxon>Streptosporangiales</taxon>
        <taxon>Streptosporangiaceae</taxon>
        <taxon>Nonomuraea</taxon>
    </lineage>
</organism>
<comment type="caution">
    <text evidence="1">The sequence shown here is derived from an EMBL/GenBank/DDBJ whole genome shotgun (WGS) entry which is preliminary data.</text>
</comment>
<accession>A0ABP6Z6K0</accession>
<dbReference type="EMBL" id="BAABDQ010000033">
    <property type="protein sequence ID" value="GAA3598949.1"/>
    <property type="molecule type" value="Genomic_DNA"/>
</dbReference>
<gene>
    <name evidence="1" type="ORF">GCM10022419_098290</name>
</gene>
<name>A0ABP6Z6K0_9ACTN</name>
<dbReference type="RefSeq" id="WP_345572907.1">
    <property type="nucleotide sequence ID" value="NZ_BAABDQ010000033.1"/>
</dbReference>
<evidence type="ECO:0000313" key="1">
    <source>
        <dbReference type="EMBL" id="GAA3598949.1"/>
    </source>
</evidence>